<gene>
    <name evidence="2" type="ORF">BVJ53_09240</name>
    <name evidence="3" type="ORF">OFW50_02760</name>
</gene>
<accession>A0A4Q1TVX6</accession>
<reference evidence="3" key="2">
    <citation type="submission" date="2022-10" db="EMBL/GenBank/DDBJ databases">
        <title>Comparative genomic analysis and in-vitro probiotic properties of the potential probiotic L. chiayiensis AACE 3.</title>
        <authorList>
            <person name="Kang X."/>
        </authorList>
    </citation>
    <scope>NUCLEOTIDE SEQUENCE</scope>
    <source>
        <strain evidence="3">AACE 3</strain>
    </source>
</reference>
<evidence type="ECO:0000313" key="4">
    <source>
        <dbReference type="Proteomes" id="UP000290475"/>
    </source>
</evidence>
<sequence>MVELESVKDESPLSRSLQTEHYNGAVAVVSADKELAADSQGFSQIDMKVPFASHTLSGAGTVTQQFFGVLLMQFVEKGTLKLTDKLSQYVPEYKQADNITIGQLATMQSGVPDYLTLMAEPFKKNAPVTLPAERLALQIDQHNAAAMDLAKVLDVVNEQPLDFKPGSQTVYSSTNAILLGEVLDRLTEERPLEAVLKEKIYDPLALTHTKMGTAHAFAESYHWIAGNPNLAGKGDENQADRGLVTTVDDLEKFAQAVLKNQLLQPKSWETIFKAAEAGYGFGWHNLGSGWLGNSGSVLGYNGLLSINRKQKKAAVGLTNVLKPQAEMTQFVDKIQKAALEL</sequence>
<dbReference type="EMBL" id="MSSM01000023">
    <property type="protein sequence ID" value="RXT22485.1"/>
    <property type="molecule type" value="Genomic_DNA"/>
</dbReference>
<dbReference type="EMBL" id="CP107523">
    <property type="protein sequence ID" value="UYN57044.1"/>
    <property type="molecule type" value="Genomic_DNA"/>
</dbReference>
<dbReference type="AlphaFoldDB" id="A0A4Q1TVX6"/>
<dbReference type="SUPFAM" id="SSF56601">
    <property type="entry name" value="beta-lactamase/transpeptidase-like"/>
    <property type="match status" value="1"/>
</dbReference>
<name>A0A4Q1TVX6_9LACO</name>
<keyword evidence="5" id="KW-1185">Reference proteome</keyword>
<dbReference type="PANTHER" id="PTHR46825:SF9">
    <property type="entry name" value="BETA-LACTAMASE-RELATED DOMAIN-CONTAINING PROTEIN"/>
    <property type="match status" value="1"/>
</dbReference>
<dbReference type="InterPro" id="IPR001466">
    <property type="entry name" value="Beta-lactam-related"/>
</dbReference>
<keyword evidence="2" id="KW-0378">Hydrolase</keyword>
<proteinExistence type="predicted"/>
<reference evidence="2 4" key="1">
    <citation type="submission" date="2017-01" db="EMBL/GenBank/DDBJ databases">
        <title>Lactobacillus chiayiensis sp. nov., a lactic acid bacterium isolated from compost.</title>
        <authorList>
            <person name="Huang C.-H."/>
        </authorList>
    </citation>
    <scope>NUCLEOTIDE SEQUENCE [LARGE SCALE GENOMIC DNA]</scope>
    <source>
        <strain evidence="4">chh01</strain>
        <strain evidence="2">Chh01</strain>
    </source>
</reference>
<dbReference type="GO" id="GO:0016787">
    <property type="term" value="F:hydrolase activity"/>
    <property type="evidence" value="ECO:0007669"/>
    <property type="project" value="UniProtKB-KW"/>
</dbReference>
<dbReference type="RefSeq" id="WP_129302171.1">
    <property type="nucleotide sequence ID" value="NZ_CP074378.1"/>
</dbReference>
<dbReference type="Proteomes" id="UP001164790">
    <property type="component" value="Chromosome"/>
</dbReference>
<dbReference type="Proteomes" id="UP000290475">
    <property type="component" value="Unassembled WGS sequence"/>
</dbReference>
<evidence type="ECO:0000313" key="3">
    <source>
        <dbReference type="EMBL" id="UYN57044.1"/>
    </source>
</evidence>
<evidence type="ECO:0000313" key="2">
    <source>
        <dbReference type="EMBL" id="RXT22485.1"/>
    </source>
</evidence>
<dbReference type="Gene3D" id="3.40.710.10">
    <property type="entry name" value="DD-peptidase/beta-lactamase superfamily"/>
    <property type="match status" value="1"/>
</dbReference>
<dbReference type="PANTHER" id="PTHR46825">
    <property type="entry name" value="D-ALANYL-D-ALANINE-CARBOXYPEPTIDASE/ENDOPEPTIDASE AMPH"/>
    <property type="match status" value="1"/>
</dbReference>
<evidence type="ECO:0000259" key="1">
    <source>
        <dbReference type="Pfam" id="PF00144"/>
    </source>
</evidence>
<evidence type="ECO:0000313" key="5">
    <source>
        <dbReference type="Proteomes" id="UP001164790"/>
    </source>
</evidence>
<protein>
    <submittedName>
        <fullName evidence="3">Beta-lactamase family protein</fullName>
    </submittedName>
    <submittedName>
        <fullName evidence="2">Serine hydrolase</fullName>
    </submittedName>
</protein>
<dbReference type="Pfam" id="PF00144">
    <property type="entry name" value="Beta-lactamase"/>
    <property type="match status" value="1"/>
</dbReference>
<dbReference type="InterPro" id="IPR012338">
    <property type="entry name" value="Beta-lactam/transpept-like"/>
</dbReference>
<organism evidence="2 4">
    <name type="scientific">Lacticaseibacillus chiayiensis</name>
    <dbReference type="NCBI Taxonomy" id="2100821"/>
    <lineage>
        <taxon>Bacteria</taxon>
        <taxon>Bacillati</taxon>
        <taxon>Bacillota</taxon>
        <taxon>Bacilli</taxon>
        <taxon>Lactobacillales</taxon>
        <taxon>Lactobacillaceae</taxon>
        <taxon>Lacticaseibacillus</taxon>
    </lineage>
</organism>
<feature type="domain" description="Beta-lactamase-related" evidence="1">
    <location>
        <begin position="19"/>
        <end position="326"/>
    </location>
</feature>
<dbReference type="InterPro" id="IPR050491">
    <property type="entry name" value="AmpC-like"/>
</dbReference>